<sequence>MKEKIYQRLIELTNGKYSSLLLKSIVTSSFSKNLIREYSKVYEIELAEVSKDLNSFTSLQDFFTRQLKTEARTIDANAETFVSPVDAKIESFGTILENAVFTVKNKPYTLIDLFGKEELAKKYINGKYIVFYLSPANYHRIHSPFDATVVRQYVLGNKSYPVNNTGLTYGKKPLSHNYRMISELQYQNNKNFTLVKVGAMFVNSIKLTNTSNQWKKGEEVGYFAFGSTVVMFFEENTIAFTENLVQGYEVKMGERIAIMI</sequence>
<evidence type="ECO:0000256" key="4">
    <source>
        <dbReference type="ARBA" id="ARBA00022516"/>
    </source>
</evidence>
<dbReference type="UniPathway" id="UPA00558"/>
<evidence type="ECO:0000256" key="8">
    <source>
        <dbReference type="ARBA" id="ARBA00023209"/>
    </source>
</evidence>
<keyword evidence="5" id="KW-0210">Decarboxylase</keyword>
<keyword evidence="8" id="KW-0594">Phospholipid biosynthesis</keyword>
<evidence type="ECO:0000256" key="7">
    <source>
        <dbReference type="ARBA" id="ARBA00023145"/>
    </source>
</evidence>
<keyword evidence="14" id="KW-1185">Reference proteome</keyword>
<keyword evidence="6" id="KW-0443">Lipid metabolism</keyword>
<dbReference type="EMBL" id="OBMQ01000012">
    <property type="protein sequence ID" value="SOC20700.1"/>
    <property type="molecule type" value="Genomic_DNA"/>
</dbReference>
<keyword evidence="7" id="KW-0865">Zymogen</keyword>
<comment type="pathway">
    <text evidence="2">Lipid metabolism.</text>
</comment>
<accession>A0A285TEQ0</accession>
<reference evidence="14" key="1">
    <citation type="submission" date="2017-08" db="EMBL/GenBank/DDBJ databases">
        <authorList>
            <person name="Varghese N."/>
            <person name="Submissions S."/>
        </authorList>
    </citation>
    <scope>NUCLEOTIDE SEQUENCE [LARGE SCALE GENOMIC DNA]</scope>
    <source>
        <strain evidence="14">JC22</strain>
    </source>
</reference>
<keyword evidence="9" id="KW-0456">Lyase</keyword>
<keyword evidence="10" id="KW-1208">Phospholipid metabolism</keyword>
<proteinExistence type="predicted"/>
<dbReference type="GO" id="GO:0004609">
    <property type="term" value="F:phosphatidylserine decarboxylase activity"/>
    <property type="evidence" value="ECO:0007669"/>
    <property type="project" value="UniProtKB-EC"/>
</dbReference>
<evidence type="ECO:0000256" key="11">
    <source>
        <dbReference type="ARBA" id="ARBA00023317"/>
    </source>
</evidence>
<comment type="pathway">
    <text evidence="12">Phospholipid metabolism; phosphatidylethanolamine biosynthesis.</text>
</comment>
<comment type="cofactor">
    <cofactor evidence="1">
        <name>pyruvate</name>
        <dbReference type="ChEBI" id="CHEBI:15361"/>
    </cofactor>
</comment>
<dbReference type="PANTHER" id="PTHR10067">
    <property type="entry name" value="PHOSPHATIDYLSERINE DECARBOXYLASE"/>
    <property type="match status" value="1"/>
</dbReference>
<gene>
    <name evidence="13" type="ORF">SAMN05880501_11211</name>
</gene>
<evidence type="ECO:0000313" key="14">
    <source>
        <dbReference type="Proteomes" id="UP000219636"/>
    </source>
</evidence>
<dbReference type="InterPro" id="IPR033177">
    <property type="entry name" value="PSD-B"/>
</dbReference>
<dbReference type="NCBIfam" id="NF002853">
    <property type="entry name" value="PRK03140.1"/>
    <property type="match status" value="1"/>
</dbReference>
<evidence type="ECO:0000256" key="12">
    <source>
        <dbReference type="ARBA" id="ARBA00024326"/>
    </source>
</evidence>
<dbReference type="InterPro" id="IPR003817">
    <property type="entry name" value="PS_Dcarbxylase"/>
</dbReference>
<dbReference type="NCBIfam" id="TIGR00163">
    <property type="entry name" value="PS_decarb"/>
    <property type="match status" value="1"/>
</dbReference>
<dbReference type="RefSeq" id="WP_097074505.1">
    <property type="nucleotide sequence ID" value="NZ_OBMQ01000012.1"/>
</dbReference>
<organism evidence="13 14">
    <name type="scientific">Ureibacillus xyleni</name>
    <dbReference type="NCBI Taxonomy" id="614648"/>
    <lineage>
        <taxon>Bacteria</taxon>
        <taxon>Bacillati</taxon>
        <taxon>Bacillota</taxon>
        <taxon>Bacilli</taxon>
        <taxon>Bacillales</taxon>
        <taxon>Caryophanaceae</taxon>
        <taxon>Ureibacillus</taxon>
    </lineage>
</organism>
<keyword evidence="11" id="KW-0670">Pyruvate</keyword>
<dbReference type="AlphaFoldDB" id="A0A285TEQ0"/>
<evidence type="ECO:0000256" key="6">
    <source>
        <dbReference type="ARBA" id="ARBA00023098"/>
    </source>
</evidence>
<evidence type="ECO:0000256" key="10">
    <source>
        <dbReference type="ARBA" id="ARBA00023264"/>
    </source>
</evidence>
<dbReference type="GO" id="GO:0006646">
    <property type="term" value="P:phosphatidylethanolamine biosynthetic process"/>
    <property type="evidence" value="ECO:0007669"/>
    <property type="project" value="UniProtKB-UniPathway"/>
</dbReference>
<evidence type="ECO:0000313" key="13">
    <source>
        <dbReference type="EMBL" id="SOC20700.1"/>
    </source>
</evidence>
<name>A0A285TEQ0_9BACL</name>
<protein>
    <recommendedName>
        <fullName evidence="3">phosphatidylserine decarboxylase</fullName>
        <ecNumber evidence="3">4.1.1.65</ecNumber>
    </recommendedName>
</protein>
<dbReference type="EC" id="4.1.1.65" evidence="3"/>
<evidence type="ECO:0000256" key="5">
    <source>
        <dbReference type="ARBA" id="ARBA00022793"/>
    </source>
</evidence>
<evidence type="ECO:0000256" key="2">
    <source>
        <dbReference type="ARBA" id="ARBA00005189"/>
    </source>
</evidence>
<dbReference type="Pfam" id="PF02666">
    <property type="entry name" value="PS_Dcarbxylase"/>
    <property type="match status" value="1"/>
</dbReference>
<dbReference type="Proteomes" id="UP000219636">
    <property type="component" value="Unassembled WGS sequence"/>
</dbReference>
<evidence type="ECO:0000256" key="1">
    <source>
        <dbReference type="ARBA" id="ARBA00001928"/>
    </source>
</evidence>
<dbReference type="PANTHER" id="PTHR10067:SF6">
    <property type="entry name" value="PHOSPHATIDYLSERINE DECARBOXYLASE PROENZYME, MITOCHONDRIAL"/>
    <property type="match status" value="1"/>
</dbReference>
<evidence type="ECO:0000256" key="9">
    <source>
        <dbReference type="ARBA" id="ARBA00023239"/>
    </source>
</evidence>
<keyword evidence="4" id="KW-0444">Lipid biosynthesis</keyword>
<evidence type="ECO:0000256" key="3">
    <source>
        <dbReference type="ARBA" id="ARBA00012243"/>
    </source>
</evidence>
<dbReference type="OrthoDB" id="9802030at2"/>